<feature type="domain" description="EamA" evidence="8">
    <location>
        <begin position="15"/>
        <end position="151"/>
    </location>
</feature>
<dbReference type="PANTHER" id="PTHR42920:SF11">
    <property type="entry name" value="INNER MEMBRANE PROTEIN YTFF"/>
    <property type="match status" value="1"/>
</dbReference>
<keyword evidence="4 7" id="KW-0812">Transmembrane</keyword>
<evidence type="ECO:0000256" key="3">
    <source>
        <dbReference type="ARBA" id="ARBA00022475"/>
    </source>
</evidence>
<feature type="transmembrane region" description="Helical" evidence="7">
    <location>
        <begin position="218"/>
        <end position="240"/>
    </location>
</feature>
<evidence type="ECO:0000256" key="7">
    <source>
        <dbReference type="SAM" id="Phobius"/>
    </source>
</evidence>
<feature type="transmembrane region" description="Helical" evidence="7">
    <location>
        <begin position="158"/>
        <end position="176"/>
    </location>
</feature>
<keyword evidence="3" id="KW-1003">Cell membrane</keyword>
<keyword evidence="6 7" id="KW-0472">Membrane</keyword>
<feature type="transmembrane region" description="Helical" evidence="7">
    <location>
        <begin position="252"/>
        <end position="269"/>
    </location>
</feature>
<feature type="transmembrane region" description="Helical" evidence="7">
    <location>
        <begin position="135"/>
        <end position="152"/>
    </location>
</feature>
<gene>
    <name evidence="9" type="ORF">K8P03_09805</name>
</gene>
<dbReference type="InterPro" id="IPR000620">
    <property type="entry name" value="EamA_dom"/>
</dbReference>
<keyword evidence="10" id="KW-1185">Reference proteome</keyword>
<proteinExistence type="inferred from homology"/>
<sequence>MLEKNNIVNRESKLWPILLALLAAIFYAISTPFSKVLLDNVGPTFMAGFLYLGAGLGVGIIYLFHYKDENKNTRLGREDLPYSLGMIVLDIVAPIFLMLGIEYGTASNASLLGNFEIVATTLIALFIFKEKVSARLWIAIGFISSSCILLSFEGADSFKFSIGSIFVILATSSWGLENNCTRKIADKSTYQIVLLKGIFSGGGSLLIGLFIGEKFPPIKYIILVMLLGFVAYGLSIFLYIRAQRDLGAAKTSAYYAVAPFIGALLSFLINGEKLTPMYFIGLSLMIVGTIFVVKDTMAKHHNHTHNHLIVHFHNGRIHTHKISHAHDHEHFIKNGRHRHEHRDFLLSKEHILDHN</sequence>
<evidence type="ECO:0000256" key="2">
    <source>
        <dbReference type="ARBA" id="ARBA00007362"/>
    </source>
</evidence>
<evidence type="ECO:0000256" key="4">
    <source>
        <dbReference type="ARBA" id="ARBA00022692"/>
    </source>
</evidence>
<dbReference type="RefSeq" id="WP_223420507.1">
    <property type="nucleotide sequence ID" value="NZ_JAIPME010000002.1"/>
</dbReference>
<feature type="transmembrane region" description="Helical" evidence="7">
    <location>
        <begin position="109"/>
        <end position="128"/>
    </location>
</feature>
<comment type="caution">
    <text evidence="9">The sequence shown here is derived from an EMBL/GenBank/DDBJ whole genome shotgun (WGS) entry which is preliminary data.</text>
</comment>
<comment type="similarity">
    <text evidence="2">Belongs to the EamA transporter family.</text>
</comment>
<dbReference type="InterPro" id="IPR051258">
    <property type="entry name" value="Diverse_Substrate_Transporter"/>
</dbReference>
<evidence type="ECO:0000256" key="5">
    <source>
        <dbReference type="ARBA" id="ARBA00022989"/>
    </source>
</evidence>
<dbReference type="Gene3D" id="1.10.3730.20">
    <property type="match status" value="2"/>
</dbReference>
<dbReference type="EMBL" id="JAIPME010000002">
    <property type="protein sequence ID" value="MBZ2387578.1"/>
    <property type="molecule type" value="Genomic_DNA"/>
</dbReference>
<dbReference type="InterPro" id="IPR037185">
    <property type="entry name" value="EmrE-like"/>
</dbReference>
<dbReference type="Pfam" id="PF00892">
    <property type="entry name" value="EamA"/>
    <property type="match status" value="2"/>
</dbReference>
<dbReference type="SUPFAM" id="SSF103481">
    <property type="entry name" value="Multidrug resistance efflux transporter EmrE"/>
    <property type="match status" value="2"/>
</dbReference>
<feature type="transmembrane region" description="Helical" evidence="7">
    <location>
        <begin position="84"/>
        <end position="103"/>
    </location>
</feature>
<evidence type="ECO:0000313" key="9">
    <source>
        <dbReference type="EMBL" id="MBZ2387578.1"/>
    </source>
</evidence>
<name>A0ABS7T1C9_9FIRM</name>
<comment type="subcellular location">
    <subcellularLocation>
        <location evidence="1">Cell membrane</location>
        <topology evidence="1">Multi-pass membrane protein</topology>
    </subcellularLocation>
</comment>
<dbReference type="PANTHER" id="PTHR42920">
    <property type="entry name" value="OS03G0707200 PROTEIN-RELATED"/>
    <property type="match status" value="1"/>
</dbReference>
<feature type="domain" description="EamA" evidence="8">
    <location>
        <begin position="162"/>
        <end position="293"/>
    </location>
</feature>
<feature type="transmembrane region" description="Helical" evidence="7">
    <location>
        <begin position="275"/>
        <end position="293"/>
    </location>
</feature>
<dbReference type="Proteomes" id="UP000734271">
    <property type="component" value="Unassembled WGS sequence"/>
</dbReference>
<evidence type="ECO:0000313" key="10">
    <source>
        <dbReference type="Proteomes" id="UP000734271"/>
    </source>
</evidence>
<keyword evidence="5 7" id="KW-1133">Transmembrane helix</keyword>
<accession>A0ABS7T1C9</accession>
<evidence type="ECO:0000259" key="8">
    <source>
        <dbReference type="Pfam" id="PF00892"/>
    </source>
</evidence>
<reference evidence="9 10" key="1">
    <citation type="submission" date="2021-08" db="EMBL/GenBank/DDBJ databases">
        <title>FDA dAtabase for Regulatory Grade micrObial Sequences (FDA-ARGOS): Supporting development and validation of Infectious Disease Dx tests.</title>
        <authorList>
            <person name="Sproer C."/>
            <person name="Gronow S."/>
            <person name="Severitt S."/>
            <person name="Schroder I."/>
            <person name="Tallon L."/>
            <person name="Sadzewicz L."/>
            <person name="Zhao X."/>
            <person name="Boylan J."/>
            <person name="Ott S."/>
            <person name="Bowen H."/>
            <person name="Vavikolanu K."/>
            <person name="Hazen T."/>
            <person name="Aluvathingal J."/>
            <person name="Nadendla S."/>
            <person name="Lowell S."/>
            <person name="Myers T."/>
            <person name="Yan Y."/>
            <person name="Sichtig H."/>
        </authorList>
    </citation>
    <scope>NUCLEOTIDE SEQUENCE [LARGE SCALE GENOMIC DNA]</scope>
    <source>
        <strain evidence="9 10">FDAARGOS_1460</strain>
    </source>
</reference>
<evidence type="ECO:0000256" key="6">
    <source>
        <dbReference type="ARBA" id="ARBA00023136"/>
    </source>
</evidence>
<feature type="transmembrane region" description="Helical" evidence="7">
    <location>
        <begin position="45"/>
        <end position="64"/>
    </location>
</feature>
<organism evidence="9 10">
    <name type="scientific">Anaerococcus murdochii</name>
    <dbReference type="NCBI Taxonomy" id="411577"/>
    <lineage>
        <taxon>Bacteria</taxon>
        <taxon>Bacillati</taxon>
        <taxon>Bacillota</taxon>
        <taxon>Tissierellia</taxon>
        <taxon>Tissierellales</taxon>
        <taxon>Peptoniphilaceae</taxon>
        <taxon>Anaerococcus</taxon>
    </lineage>
</organism>
<protein>
    <submittedName>
        <fullName evidence="9">DMT family transporter</fullName>
    </submittedName>
</protein>
<feature type="transmembrane region" description="Helical" evidence="7">
    <location>
        <begin position="188"/>
        <end position="212"/>
    </location>
</feature>
<feature type="transmembrane region" description="Helical" evidence="7">
    <location>
        <begin position="14"/>
        <end position="33"/>
    </location>
</feature>
<evidence type="ECO:0000256" key="1">
    <source>
        <dbReference type="ARBA" id="ARBA00004651"/>
    </source>
</evidence>